<evidence type="ECO:0000256" key="1">
    <source>
        <dbReference type="ARBA" id="ARBA00022793"/>
    </source>
</evidence>
<dbReference type="Pfam" id="PF02441">
    <property type="entry name" value="Flavoprotein"/>
    <property type="match status" value="1"/>
</dbReference>
<reference evidence="5" key="1">
    <citation type="journal article" date="2014" name="Int. J. Syst. Evol. Microbiol.">
        <title>Complete genome sequence of Corynebacterium casei LMG S-19264T (=DSM 44701T), isolated from a smear-ripened cheese.</title>
        <authorList>
            <consortium name="US DOE Joint Genome Institute (JGI-PGF)"/>
            <person name="Walter F."/>
            <person name="Albersmeier A."/>
            <person name="Kalinowski J."/>
            <person name="Ruckert C."/>
        </authorList>
    </citation>
    <scope>NUCLEOTIDE SEQUENCE</scope>
    <source>
        <strain evidence="5">JCM 13583</strain>
    </source>
</reference>
<dbReference type="AlphaFoldDB" id="A0AA37F8M4"/>
<reference evidence="5" key="2">
    <citation type="submission" date="2022-09" db="EMBL/GenBank/DDBJ databases">
        <authorList>
            <person name="Sun Q."/>
            <person name="Ohkuma M."/>
        </authorList>
    </citation>
    <scope>NUCLEOTIDE SEQUENCE</scope>
    <source>
        <strain evidence="5">JCM 13583</strain>
    </source>
</reference>
<dbReference type="GO" id="GO:0010181">
    <property type="term" value="F:FMN binding"/>
    <property type="evidence" value="ECO:0007669"/>
    <property type="project" value="InterPro"/>
</dbReference>
<dbReference type="PANTHER" id="PTHR14359">
    <property type="entry name" value="HOMO-OLIGOMERIC FLAVIN CONTAINING CYS DECARBOXYLASE FAMILY"/>
    <property type="match status" value="1"/>
</dbReference>
<evidence type="ECO:0008006" key="7">
    <source>
        <dbReference type="Google" id="ProtNLM"/>
    </source>
</evidence>
<gene>
    <name evidence="5" type="ORF">GCM10007108_01310</name>
</gene>
<proteinExistence type="predicted"/>
<name>A0AA37F8M4_9ARCH</name>
<dbReference type="GO" id="GO:0004633">
    <property type="term" value="F:phosphopantothenoylcysteine decarboxylase activity"/>
    <property type="evidence" value="ECO:0007669"/>
    <property type="project" value="InterPro"/>
</dbReference>
<organism evidence="5 6">
    <name type="scientific">Thermogymnomonas acidicola</name>
    <dbReference type="NCBI Taxonomy" id="399579"/>
    <lineage>
        <taxon>Archaea</taxon>
        <taxon>Methanobacteriati</taxon>
        <taxon>Thermoplasmatota</taxon>
        <taxon>Thermoplasmata</taxon>
        <taxon>Thermoplasmatales</taxon>
        <taxon>Thermogymnomonas</taxon>
    </lineage>
</organism>
<evidence type="ECO:0000313" key="6">
    <source>
        <dbReference type="Proteomes" id="UP000632195"/>
    </source>
</evidence>
<sequence>MGVDEPAPRRGINTGCLEGRRILVATGGSISIYRVPDIIREMRREGAKVKVAMGKASQALISHEVFRWASGNDVITEVSGRLEHISDVEGSDALVLMPASFDTIGKCANGIADEVQPLMFSNAVGSGVPVLFVPAMHQGMFRSPALRRNTDILRSMGALFVEPVVEEGKAKLAGPAEVIDAVARALAGQRGGRYLVVSGRGEEVIDPVRVVTNRSTGLMGYWISRWLYRLGAGAIEYVGNCSRQLPSYVNFRPAHTAEEFEEGVSEAMRSAQFDGVFLCAALPDFTLDRHHSKIPSSSEVTLKLTPRRKMVEALRPLQARNLVAFRLTDSGDSDVWGHFAGYEPDVVVSNYYDAQDGAFGDVSNRYVIHTRHGSFDLGVMPKELAARRIVEHVMGVIP</sequence>
<feature type="domain" description="DNA/pantothenate metabolism flavoprotein C-terminal" evidence="4">
    <location>
        <begin position="191"/>
        <end position="394"/>
    </location>
</feature>
<dbReference type="Proteomes" id="UP000632195">
    <property type="component" value="Unassembled WGS sequence"/>
</dbReference>
<dbReference type="RefSeq" id="WP_188679453.1">
    <property type="nucleotide sequence ID" value="NZ_BMNY01000001.1"/>
</dbReference>
<dbReference type="InterPro" id="IPR005252">
    <property type="entry name" value="CoaBC"/>
</dbReference>
<evidence type="ECO:0000259" key="4">
    <source>
        <dbReference type="Pfam" id="PF04127"/>
    </source>
</evidence>
<feature type="domain" description="Flavoprotein" evidence="3">
    <location>
        <begin position="21"/>
        <end position="178"/>
    </location>
</feature>
<dbReference type="GO" id="GO:0004632">
    <property type="term" value="F:phosphopantothenate--cysteine ligase activity"/>
    <property type="evidence" value="ECO:0007669"/>
    <property type="project" value="InterPro"/>
</dbReference>
<dbReference type="NCBIfam" id="TIGR00521">
    <property type="entry name" value="coaBC_dfp"/>
    <property type="match status" value="1"/>
</dbReference>
<dbReference type="Gene3D" id="3.40.50.1950">
    <property type="entry name" value="Flavin prenyltransferase-like"/>
    <property type="match status" value="1"/>
</dbReference>
<comment type="caution">
    <text evidence="5">The sequence shown here is derived from an EMBL/GenBank/DDBJ whole genome shotgun (WGS) entry which is preliminary data.</text>
</comment>
<dbReference type="EMBL" id="BMNY01000001">
    <property type="protein sequence ID" value="GGM66860.1"/>
    <property type="molecule type" value="Genomic_DNA"/>
</dbReference>
<dbReference type="GO" id="GO:0071513">
    <property type="term" value="C:phosphopantothenoylcysteine decarboxylase complex"/>
    <property type="evidence" value="ECO:0007669"/>
    <property type="project" value="TreeGrafter"/>
</dbReference>
<evidence type="ECO:0000256" key="2">
    <source>
        <dbReference type="ARBA" id="ARBA00023239"/>
    </source>
</evidence>
<dbReference type="PANTHER" id="PTHR14359:SF6">
    <property type="entry name" value="PHOSPHOPANTOTHENOYLCYSTEINE DECARBOXYLASE"/>
    <property type="match status" value="1"/>
</dbReference>
<evidence type="ECO:0000259" key="3">
    <source>
        <dbReference type="Pfam" id="PF02441"/>
    </source>
</evidence>
<dbReference type="InterPro" id="IPR007085">
    <property type="entry name" value="DNA/pantothenate-metab_flavo_C"/>
</dbReference>
<dbReference type="SUPFAM" id="SSF102645">
    <property type="entry name" value="CoaB-like"/>
    <property type="match status" value="1"/>
</dbReference>
<dbReference type="InterPro" id="IPR003382">
    <property type="entry name" value="Flavoprotein"/>
</dbReference>
<dbReference type="GO" id="GO:0015937">
    <property type="term" value="P:coenzyme A biosynthetic process"/>
    <property type="evidence" value="ECO:0007669"/>
    <property type="project" value="InterPro"/>
</dbReference>
<protein>
    <recommendedName>
        <fullName evidence="7">Phosphopantothenoylcysteine decarboxylase</fullName>
    </recommendedName>
</protein>
<dbReference type="GO" id="GO:0015941">
    <property type="term" value="P:pantothenate catabolic process"/>
    <property type="evidence" value="ECO:0007669"/>
    <property type="project" value="InterPro"/>
</dbReference>
<keyword evidence="6" id="KW-1185">Reference proteome</keyword>
<dbReference type="InterPro" id="IPR036551">
    <property type="entry name" value="Flavin_trans-like"/>
</dbReference>
<dbReference type="SUPFAM" id="SSF52507">
    <property type="entry name" value="Homo-oligomeric flavin-containing Cys decarboxylases, HFCD"/>
    <property type="match status" value="1"/>
</dbReference>
<dbReference type="InterPro" id="IPR035929">
    <property type="entry name" value="CoaB-like_sf"/>
</dbReference>
<dbReference type="Pfam" id="PF04127">
    <property type="entry name" value="DFP"/>
    <property type="match status" value="1"/>
</dbReference>
<accession>A0AA37F8M4</accession>
<dbReference type="Gene3D" id="3.40.50.10300">
    <property type="entry name" value="CoaB-like"/>
    <property type="match status" value="1"/>
</dbReference>
<evidence type="ECO:0000313" key="5">
    <source>
        <dbReference type="EMBL" id="GGM66860.1"/>
    </source>
</evidence>
<keyword evidence="2" id="KW-0456">Lyase</keyword>
<keyword evidence="1" id="KW-0210">Decarboxylase</keyword>